<organism evidence="1">
    <name type="scientific">Anguilla anguilla</name>
    <name type="common">European freshwater eel</name>
    <name type="synonym">Muraena anguilla</name>
    <dbReference type="NCBI Taxonomy" id="7936"/>
    <lineage>
        <taxon>Eukaryota</taxon>
        <taxon>Metazoa</taxon>
        <taxon>Chordata</taxon>
        <taxon>Craniata</taxon>
        <taxon>Vertebrata</taxon>
        <taxon>Euteleostomi</taxon>
        <taxon>Actinopterygii</taxon>
        <taxon>Neopterygii</taxon>
        <taxon>Teleostei</taxon>
        <taxon>Anguilliformes</taxon>
        <taxon>Anguillidae</taxon>
        <taxon>Anguilla</taxon>
    </lineage>
</organism>
<name>A0A0E9VK52_ANGAN</name>
<reference evidence="1" key="1">
    <citation type="submission" date="2014-11" db="EMBL/GenBank/DDBJ databases">
        <authorList>
            <person name="Amaro Gonzalez C."/>
        </authorList>
    </citation>
    <scope>NUCLEOTIDE SEQUENCE</scope>
</reference>
<protein>
    <submittedName>
        <fullName evidence="1">Uncharacterized protein</fullName>
    </submittedName>
</protein>
<evidence type="ECO:0000313" key="1">
    <source>
        <dbReference type="EMBL" id="JAH77780.1"/>
    </source>
</evidence>
<sequence length="53" mass="5728">MLATEFLLQLSDKPDLDLLEGLQLGHRHEDDDGFSVPQSTSISLAAVIFGSLS</sequence>
<reference evidence="1" key="2">
    <citation type="journal article" date="2015" name="Fish Shellfish Immunol.">
        <title>Early steps in the European eel (Anguilla anguilla)-Vibrio vulnificus interaction in the gills: Role of the RtxA13 toxin.</title>
        <authorList>
            <person name="Callol A."/>
            <person name="Pajuelo D."/>
            <person name="Ebbesson L."/>
            <person name="Teles M."/>
            <person name="MacKenzie S."/>
            <person name="Amaro C."/>
        </authorList>
    </citation>
    <scope>NUCLEOTIDE SEQUENCE</scope>
</reference>
<dbReference type="EMBL" id="GBXM01030797">
    <property type="protein sequence ID" value="JAH77780.1"/>
    <property type="molecule type" value="Transcribed_RNA"/>
</dbReference>
<proteinExistence type="predicted"/>
<dbReference type="AlphaFoldDB" id="A0A0E9VK52"/>
<accession>A0A0E9VK52</accession>